<evidence type="ECO:0000313" key="1">
    <source>
        <dbReference type="EMBL" id="GAA0907699.1"/>
    </source>
</evidence>
<protein>
    <submittedName>
        <fullName evidence="1">Uncharacterized protein</fullName>
    </submittedName>
</protein>
<name>A0ABN1NI37_9ACTN</name>
<dbReference type="Proteomes" id="UP001501005">
    <property type="component" value="Unassembled WGS sequence"/>
</dbReference>
<sequence length="228" mass="24902">MIRFPSVAPSPTGRGVIPFVTRRKGEEAAPANLVILRQRNGTGRRLFYCDEEPEDRPVRGVLWARCSFSTDDDGMSTGEPVWKFMHPYRQMATMLAGRCQVCARPARTPLGYLYLAGPADEDPTAPSILTTQPPVCARHVRTVARLCPHMEGGPMVFLTRGAPLYGVVGSVYGVGPFGDVDVVDLPAEPVAFDDPRIPLILASQLVRRLQSFRVLEVDEVLAELAAAA</sequence>
<comment type="caution">
    <text evidence="1">The sequence shown here is derived from an EMBL/GenBank/DDBJ whole genome shotgun (WGS) entry which is preliminary data.</text>
</comment>
<dbReference type="EMBL" id="BAAAHG010000007">
    <property type="protein sequence ID" value="GAA0907699.1"/>
    <property type="molecule type" value="Genomic_DNA"/>
</dbReference>
<organism evidence="1 2">
    <name type="scientific">Streptomyces thermoalcalitolerans</name>
    <dbReference type="NCBI Taxonomy" id="65605"/>
    <lineage>
        <taxon>Bacteria</taxon>
        <taxon>Bacillati</taxon>
        <taxon>Actinomycetota</taxon>
        <taxon>Actinomycetes</taxon>
        <taxon>Kitasatosporales</taxon>
        <taxon>Streptomycetaceae</taxon>
        <taxon>Streptomyces</taxon>
    </lineage>
</organism>
<gene>
    <name evidence="1" type="ORF">GCM10009549_13890</name>
</gene>
<evidence type="ECO:0000313" key="2">
    <source>
        <dbReference type="Proteomes" id="UP001501005"/>
    </source>
</evidence>
<reference evidence="1 2" key="1">
    <citation type="journal article" date="2019" name="Int. J. Syst. Evol. Microbiol.">
        <title>The Global Catalogue of Microorganisms (GCM) 10K type strain sequencing project: providing services to taxonomists for standard genome sequencing and annotation.</title>
        <authorList>
            <consortium name="The Broad Institute Genomics Platform"/>
            <consortium name="The Broad Institute Genome Sequencing Center for Infectious Disease"/>
            <person name="Wu L."/>
            <person name="Ma J."/>
        </authorList>
    </citation>
    <scope>NUCLEOTIDE SEQUENCE [LARGE SCALE GENOMIC DNA]</scope>
    <source>
        <strain evidence="1 2">JCM 10673</strain>
    </source>
</reference>
<proteinExistence type="predicted"/>
<accession>A0ABN1NI37</accession>
<keyword evidence="2" id="KW-1185">Reference proteome</keyword>